<dbReference type="InterPro" id="IPR036568">
    <property type="entry name" value="GGCT-like_sf"/>
</dbReference>
<evidence type="ECO:0000259" key="4">
    <source>
        <dbReference type="Pfam" id="PF06094"/>
    </source>
</evidence>
<dbReference type="PANTHER" id="PTHR12935">
    <property type="entry name" value="GAMMA-GLUTAMYLCYCLOTRANSFERASE"/>
    <property type="match status" value="1"/>
</dbReference>
<evidence type="ECO:0000256" key="2">
    <source>
        <dbReference type="PIRSR" id="PIRSR617939-1"/>
    </source>
</evidence>
<dbReference type="PANTHER" id="PTHR12935:SF0">
    <property type="entry name" value="GAMMA-GLUTAMYLCYCLOTRANSFERASE"/>
    <property type="match status" value="1"/>
</dbReference>
<dbReference type="Proteomes" id="UP000543804">
    <property type="component" value="Unassembled WGS sequence"/>
</dbReference>
<feature type="binding site" evidence="3">
    <location>
        <begin position="6"/>
        <end position="11"/>
    </location>
    <ligand>
        <name>substrate</name>
    </ligand>
</feature>
<name>A0A848B4Y5_9FIRM</name>
<dbReference type="SUPFAM" id="SSF110857">
    <property type="entry name" value="Gamma-glutamyl cyclotransferase-like"/>
    <property type="match status" value="1"/>
</dbReference>
<reference evidence="5 6" key="1">
    <citation type="submission" date="2020-04" db="EMBL/GenBank/DDBJ databases">
        <authorList>
            <person name="Hitch T.C.A."/>
            <person name="Wylensek D."/>
            <person name="Clavel T."/>
        </authorList>
    </citation>
    <scope>NUCLEOTIDE SEQUENCE [LARGE SCALE GENOMIC DNA]</scope>
    <source>
        <strain evidence="5 6">PG-130-P53-12</strain>
    </source>
</reference>
<dbReference type="Pfam" id="PF06094">
    <property type="entry name" value="GGACT"/>
    <property type="match status" value="1"/>
</dbReference>
<feature type="domain" description="Gamma-glutamylcyclotransferase AIG2-like" evidence="4">
    <location>
        <begin position="7"/>
        <end position="115"/>
    </location>
</feature>
<keyword evidence="1" id="KW-0456">Lyase</keyword>
<gene>
    <name evidence="5" type="ORF">HF878_07745</name>
</gene>
<keyword evidence="5" id="KW-0808">Transferase</keyword>
<evidence type="ECO:0000256" key="1">
    <source>
        <dbReference type="ARBA" id="ARBA00023239"/>
    </source>
</evidence>
<dbReference type="InterPro" id="IPR013024">
    <property type="entry name" value="GGCT-like"/>
</dbReference>
<keyword evidence="6" id="KW-1185">Reference proteome</keyword>
<dbReference type="InterPro" id="IPR009288">
    <property type="entry name" value="AIG2-like_dom"/>
</dbReference>
<dbReference type="GO" id="GO:0016740">
    <property type="term" value="F:transferase activity"/>
    <property type="evidence" value="ECO:0007669"/>
    <property type="project" value="UniProtKB-KW"/>
</dbReference>
<dbReference type="RefSeq" id="WP_170077712.1">
    <property type="nucleotide sequence ID" value="NZ_JABAFA010000028.1"/>
</dbReference>
<proteinExistence type="predicted"/>
<organism evidence="5 6">
    <name type="scientific">Selenomonas bovis</name>
    <dbReference type="NCBI Taxonomy" id="416586"/>
    <lineage>
        <taxon>Bacteria</taxon>
        <taxon>Bacillati</taxon>
        <taxon>Bacillota</taxon>
        <taxon>Negativicutes</taxon>
        <taxon>Selenomonadales</taxon>
        <taxon>Selenomonadaceae</taxon>
        <taxon>Selenomonas</taxon>
    </lineage>
</organism>
<dbReference type="EMBL" id="JABAFA010000028">
    <property type="protein sequence ID" value="NMD99359.1"/>
    <property type="molecule type" value="Genomic_DNA"/>
</dbReference>
<evidence type="ECO:0000256" key="3">
    <source>
        <dbReference type="PIRSR" id="PIRSR617939-2"/>
    </source>
</evidence>
<dbReference type="GO" id="GO:0003839">
    <property type="term" value="F:gamma-glutamylcyclotransferase activity"/>
    <property type="evidence" value="ECO:0007669"/>
    <property type="project" value="InterPro"/>
</dbReference>
<accession>A0A848B4Y5</accession>
<protein>
    <submittedName>
        <fullName evidence="5">Gamma-glutamylcyclotransferase</fullName>
    </submittedName>
</protein>
<feature type="active site" description="Proton acceptor" evidence="2">
    <location>
        <position position="78"/>
    </location>
</feature>
<dbReference type="AlphaFoldDB" id="A0A848B4Y5"/>
<comment type="caution">
    <text evidence="5">The sequence shown here is derived from an EMBL/GenBank/DDBJ whole genome shotgun (WGS) entry which is preliminary data.</text>
</comment>
<dbReference type="InterPro" id="IPR017939">
    <property type="entry name" value="G-Glutamylcylcotransferase"/>
</dbReference>
<sequence>METKIYLAYGSNMDLAQMKARCPGARLLGAGRLDGWRLLFKGSLTGAYATIEREAGKHVPVLLWRVTAEDEKSLDRYEGFPDFYYKRQIQAVTVNAAGRDCGRTRGMAYVMHEERRFGLPQEWYAALLERAYEKFGFEQEILREALAYTAEHC</sequence>
<dbReference type="CDD" id="cd06661">
    <property type="entry name" value="GGCT_like"/>
    <property type="match status" value="1"/>
</dbReference>
<dbReference type="Gene3D" id="3.10.490.10">
    <property type="entry name" value="Gamma-glutamyl cyclotransferase-like"/>
    <property type="match status" value="1"/>
</dbReference>
<evidence type="ECO:0000313" key="5">
    <source>
        <dbReference type="EMBL" id="NMD99359.1"/>
    </source>
</evidence>
<evidence type="ECO:0000313" key="6">
    <source>
        <dbReference type="Proteomes" id="UP000543804"/>
    </source>
</evidence>